<dbReference type="InterPro" id="IPR000361">
    <property type="entry name" value="ATAP_core_dom"/>
</dbReference>
<evidence type="ECO:0000256" key="1">
    <source>
        <dbReference type="ARBA" id="ARBA00006718"/>
    </source>
</evidence>
<dbReference type="InterPro" id="IPR035903">
    <property type="entry name" value="HesB-like_dom_sf"/>
</dbReference>
<dbReference type="PANTHER" id="PTHR10072:SF41">
    <property type="entry name" value="IRON-SULFUR CLUSTER ASSEMBLY 1 HOMOLOG, MITOCHONDRIAL"/>
    <property type="match status" value="1"/>
</dbReference>
<dbReference type="SUPFAM" id="SSF89360">
    <property type="entry name" value="HesB-like domain"/>
    <property type="match status" value="1"/>
</dbReference>
<dbReference type="GO" id="GO:0016226">
    <property type="term" value="P:iron-sulfur cluster assembly"/>
    <property type="evidence" value="ECO:0007669"/>
    <property type="project" value="InterPro"/>
</dbReference>
<gene>
    <name evidence="3" type="ORF">UFOVP29_129</name>
</gene>
<dbReference type="GO" id="GO:0051537">
    <property type="term" value="F:2 iron, 2 sulfur cluster binding"/>
    <property type="evidence" value="ECO:0007669"/>
    <property type="project" value="TreeGrafter"/>
</dbReference>
<protein>
    <submittedName>
        <fullName evidence="3">SufA Fe-S cluster assembly scaffold protein</fullName>
    </submittedName>
</protein>
<name>A0A6J5KSG8_9CAUD</name>
<organism evidence="3">
    <name type="scientific">uncultured Caudovirales phage</name>
    <dbReference type="NCBI Taxonomy" id="2100421"/>
    <lineage>
        <taxon>Viruses</taxon>
        <taxon>Duplodnaviria</taxon>
        <taxon>Heunggongvirae</taxon>
        <taxon>Uroviricota</taxon>
        <taxon>Caudoviricetes</taxon>
        <taxon>Peduoviridae</taxon>
        <taxon>Maltschvirus</taxon>
        <taxon>Maltschvirus maltsch</taxon>
    </lineage>
</organism>
<reference evidence="3" key="1">
    <citation type="submission" date="2020-04" db="EMBL/GenBank/DDBJ databases">
        <authorList>
            <person name="Chiriac C."/>
            <person name="Salcher M."/>
            <person name="Ghai R."/>
            <person name="Kavagutti S V."/>
        </authorList>
    </citation>
    <scope>NUCLEOTIDE SEQUENCE</scope>
</reference>
<proteinExistence type="inferred from homology"/>
<feature type="domain" description="Core" evidence="2">
    <location>
        <begin position="5"/>
        <end position="106"/>
    </location>
</feature>
<sequence length="115" mass="12359">MNSVITITQAAQSHIISVLQSQNATRLEVGVNGKGCNGMSYTFDIVDPADVKPHDEVIDLSEGYSVIVPAECVMYLLGSLLDHENTMWHNRLVVSNPQAVSKCGCGTSFSVDMSA</sequence>
<dbReference type="InterPro" id="IPR050322">
    <property type="entry name" value="Fe-S_cluster_asmbl/transfer"/>
</dbReference>
<evidence type="ECO:0000313" key="3">
    <source>
        <dbReference type="EMBL" id="CAB4122970.1"/>
    </source>
</evidence>
<dbReference type="InterPro" id="IPR016092">
    <property type="entry name" value="ATAP"/>
</dbReference>
<dbReference type="Gene3D" id="2.60.300.12">
    <property type="entry name" value="HesB-like domain"/>
    <property type="match status" value="1"/>
</dbReference>
<dbReference type="NCBIfam" id="TIGR00049">
    <property type="entry name" value="iron-sulfur cluster assembly accessory protein"/>
    <property type="match status" value="1"/>
</dbReference>
<dbReference type="Pfam" id="PF01521">
    <property type="entry name" value="Fe-S_biosyn"/>
    <property type="match status" value="1"/>
</dbReference>
<dbReference type="PANTHER" id="PTHR10072">
    <property type="entry name" value="IRON-SULFUR CLUSTER ASSEMBLY PROTEIN"/>
    <property type="match status" value="1"/>
</dbReference>
<dbReference type="EMBL" id="LR796167">
    <property type="protein sequence ID" value="CAB4122970.1"/>
    <property type="molecule type" value="Genomic_DNA"/>
</dbReference>
<comment type="similarity">
    <text evidence="1">Belongs to the HesB/IscA family.</text>
</comment>
<evidence type="ECO:0000259" key="2">
    <source>
        <dbReference type="Pfam" id="PF01521"/>
    </source>
</evidence>
<accession>A0A6J5KSG8</accession>